<sequence>MSTAAAPHRELEASASPHGEDVRAVKRQTLVRLRARGYRGLPSDPDDTFGDRYADLAADALYALGAADATVDAARAGRLTVGAQRLISGQRRTAAQRARAVRRLPEVRRRARASKKPDVVPGGAPRIVNANLRCDGRFGALGALLGAVGHYTAGPRDTSLSHALALWRQYHAQHIRQGWGGIGYHLGIPATGELVLLRPVGQKGAHTAGANTGRIGIVVHGGPGQRMTDAQRATWRWLKENGHTAAMPASHRLSHKLSGLRIWGHNDLFATSCPGAFESDYKAA</sequence>
<evidence type="ECO:0000256" key="1">
    <source>
        <dbReference type="SAM" id="MobiDB-lite"/>
    </source>
</evidence>
<dbReference type="CDD" id="cd06583">
    <property type="entry name" value="PGRP"/>
    <property type="match status" value="1"/>
</dbReference>
<gene>
    <name evidence="2" type="ORF">UFOPK3564_00323</name>
</gene>
<dbReference type="EMBL" id="CAFBMK010000010">
    <property type="protein sequence ID" value="CAB4896365.1"/>
    <property type="molecule type" value="Genomic_DNA"/>
</dbReference>
<dbReference type="InterPro" id="IPR002502">
    <property type="entry name" value="Amidase_domain"/>
</dbReference>
<dbReference type="InterPro" id="IPR036505">
    <property type="entry name" value="Amidase/PGRP_sf"/>
</dbReference>
<dbReference type="GO" id="GO:0008745">
    <property type="term" value="F:N-acetylmuramoyl-L-alanine amidase activity"/>
    <property type="evidence" value="ECO:0007669"/>
    <property type="project" value="InterPro"/>
</dbReference>
<dbReference type="SUPFAM" id="SSF55846">
    <property type="entry name" value="N-acetylmuramoyl-L-alanine amidase-like"/>
    <property type="match status" value="1"/>
</dbReference>
<protein>
    <submittedName>
        <fullName evidence="2">Unannotated protein</fullName>
    </submittedName>
</protein>
<dbReference type="GO" id="GO:0009253">
    <property type="term" value="P:peptidoglycan catabolic process"/>
    <property type="evidence" value="ECO:0007669"/>
    <property type="project" value="InterPro"/>
</dbReference>
<organism evidence="2">
    <name type="scientific">freshwater metagenome</name>
    <dbReference type="NCBI Taxonomy" id="449393"/>
    <lineage>
        <taxon>unclassified sequences</taxon>
        <taxon>metagenomes</taxon>
        <taxon>ecological metagenomes</taxon>
    </lineage>
</organism>
<dbReference type="AlphaFoldDB" id="A0A6J7FSH3"/>
<name>A0A6J7FSH3_9ZZZZ</name>
<feature type="compositionally biased region" description="Basic and acidic residues" evidence="1">
    <location>
        <begin position="7"/>
        <end position="21"/>
    </location>
</feature>
<proteinExistence type="predicted"/>
<accession>A0A6J7FSH3</accession>
<dbReference type="Gene3D" id="3.40.80.10">
    <property type="entry name" value="Peptidoglycan recognition protein-like"/>
    <property type="match status" value="1"/>
</dbReference>
<feature type="region of interest" description="Disordered" evidence="1">
    <location>
        <begin position="1"/>
        <end position="21"/>
    </location>
</feature>
<reference evidence="2" key="1">
    <citation type="submission" date="2020-05" db="EMBL/GenBank/DDBJ databases">
        <authorList>
            <person name="Chiriac C."/>
            <person name="Salcher M."/>
            <person name="Ghai R."/>
            <person name="Kavagutti S V."/>
        </authorList>
    </citation>
    <scope>NUCLEOTIDE SEQUENCE</scope>
</reference>
<evidence type="ECO:0000313" key="2">
    <source>
        <dbReference type="EMBL" id="CAB4896365.1"/>
    </source>
</evidence>